<comment type="caution">
    <text evidence="3">The sequence shown here is derived from an EMBL/GenBank/DDBJ whole genome shotgun (WGS) entry which is preliminary data.</text>
</comment>
<feature type="signal peptide" evidence="1">
    <location>
        <begin position="1"/>
        <end position="19"/>
    </location>
</feature>
<gene>
    <name evidence="3" type="ORF">MNOR_LOCUS35113</name>
</gene>
<evidence type="ECO:0000259" key="2">
    <source>
        <dbReference type="Pfam" id="PF08336"/>
    </source>
</evidence>
<evidence type="ECO:0000313" key="3">
    <source>
        <dbReference type="EMBL" id="CAL4179163.1"/>
    </source>
</evidence>
<keyword evidence="4" id="KW-1185">Reference proteome</keyword>
<feature type="non-terminal residue" evidence="3">
    <location>
        <position position="184"/>
    </location>
</feature>
<sequence length="184" mass="21014">MYVLKFITFLMAWFGTTYGLGDVHTSVASVARLVEAENLLIHSLQDYVDREEGRLQEIKKYIGSWDPVQTNYIHNPLNSYHFLRRLTQEFKSLQNNLHEDHTKAIRANLTSLRESVEVPVEADVNGAAFAIVRLQQFYPGEGKDMVQSDRQGRSINLKNSAASCLGLRRSAFNCMGLDLEEKLY</sequence>
<dbReference type="Pfam" id="PF08336">
    <property type="entry name" value="P4Ha_N"/>
    <property type="match status" value="1"/>
</dbReference>
<proteinExistence type="predicted"/>
<feature type="chain" id="PRO_5043741162" description="Prolyl 4-hydroxylase N-terminal domain-containing protein" evidence="1">
    <location>
        <begin position="20"/>
        <end position="184"/>
    </location>
</feature>
<accession>A0AAV2SDZ0</accession>
<dbReference type="AlphaFoldDB" id="A0AAV2SDZ0"/>
<feature type="domain" description="Prolyl 4-hydroxylase N-terminal" evidence="2">
    <location>
        <begin position="26"/>
        <end position="147"/>
    </location>
</feature>
<dbReference type="Gene3D" id="6.10.140.1460">
    <property type="match status" value="1"/>
</dbReference>
<dbReference type="Proteomes" id="UP001497623">
    <property type="component" value="Unassembled WGS sequence"/>
</dbReference>
<evidence type="ECO:0000256" key="1">
    <source>
        <dbReference type="SAM" id="SignalP"/>
    </source>
</evidence>
<name>A0AAV2SDZ0_MEGNR</name>
<evidence type="ECO:0000313" key="4">
    <source>
        <dbReference type="Proteomes" id="UP001497623"/>
    </source>
</evidence>
<dbReference type="InterPro" id="IPR013547">
    <property type="entry name" value="P4H_N"/>
</dbReference>
<organism evidence="3 4">
    <name type="scientific">Meganyctiphanes norvegica</name>
    <name type="common">Northern krill</name>
    <name type="synonym">Thysanopoda norvegica</name>
    <dbReference type="NCBI Taxonomy" id="48144"/>
    <lineage>
        <taxon>Eukaryota</taxon>
        <taxon>Metazoa</taxon>
        <taxon>Ecdysozoa</taxon>
        <taxon>Arthropoda</taxon>
        <taxon>Crustacea</taxon>
        <taxon>Multicrustacea</taxon>
        <taxon>Malacostraca</taxon>
        <taxon>Eumalacostraca</taxon>
        <taxon>Eucarida</taxon>
        <taxon>Euphausiacea</taxon>
        <taxon>Euphausiidae</taxon>
        <taxon>Meganyctiphanes</taxon>
    </lineage>
</organism>
<reference evidence="3 4" key="1">
    <citation type="submission" date="2024-05" db="EMBL/GenBank/DDBJ databases">
        <authorList>
            <person name="Wallberg A."/>
        </authorList>
    </citation>
    <scope>NUCLEOTIDE SEQUENCE [LARGE SCALE GENOMIC DNA]</scope>
</reference>
<dbReference type="GO" id="GO:0004656">
    <property type="term" value="F:procollagen-proline 4-dioxygenase activity"/>
    <property type="evidence" value="ECO:0007669"/>
    <property type="project" value="InterPro"/>
</dbReference>
<keyword evidence="1" id="KW-0732">Signal</keyword>
<dbReference type="EMBL" id="CAXKWB010057068">
    <property type="protein sequence ID" value="CAL4179163.1"/>
    <property type="molecule type" value="Genomic_DNA"/>
</dbReference>
<protein>
    <recommendedName>
        <fullName evidence="2">Prolyl 4-hydroxylase N-terminal domain-containing protein</fullName>
    </recommendedName>
</protein>
<dbReference type="GO" id="GO:0005783">
    <property type="term" value="C:endoplasmic reticulum"/>
    <property type="evidence" value="ECO:0007669"/>
    <property type="project" value="InterPro"/>
</dbReference>